<reference evidence="1" key="1">
    <citation type="journal article" date="2015" name="Nature">
        <title>Complex archaea that bridge the gap between prokaryotes and eukaryotes.</title>
        <authorList>
            <person name="Spang A."/>
            <person name="Saw J.H."/>
            <person name="Jorgensen S.L."/>
            <person name="Zaremba-Niedzwiedzka K."/>
            <person name="Martijn J."/>
            <person name="Lind A.E."/>
            <person name="van Eijk R."/>
            <person name="Schleper C."/>
            <person name="Guy L."/>
            <person name="Ettema T.J."/>
        </authorList>
    </citation>
    <scope>NUCLEOTIDE SEQUENCE</scope>
</reference>
<feature type="non-terminal residue" evidence="1">
    <location>
        <position position="1"/>
    </location>
</feature>
<sequence length="149" mass="16919">ARGLRFRVLSPGSKGRKFFERPFMKRLLENEEVSMKEVRDFMVSILAEYKAFSLCSDCPEYQGPAKKIGCCGGCPLHEAEVGCTLRNTGCLGWACNSLVEYLREKGGLTELNAMRSLFGDLDDRRGQCRHVRQRGHGRTRRHQQLVGHL</sequence>
<dbReference type="AlphaFoldDB" id="A0A0F8XM08"/>
<dbReference type="EMBL" id="LAZR01058398">
    <property type="protein sequence ID" value="KKK69978.1"/>
    <property type="molecule type" value="Genomic_DNA"/>
</dbReference>
<protein>
    <submittedName>
        <fullName evidence="1">Uncharacterized protein</fullName>
    </submittedName>
</protein>
<gene>
    <name evidence="1" type="ORF">LCGC14_2928650</name>
</gene>
<comment type="caution">
    <text evidence="1">The sequence shown here is derived from an EMBL/GenBank/DDBJ whole genome shotgun (WGS) entry which is preliminary data.</text>
</comment>
<organism evidence="1">
    <name type="scientific">marine sediment metagenome</name>
    <dbReference type="NCBI Taxonomy" id="412755"/>
    <lineage>
        <taxon>unclassified sequences</taxon>
        <taxon>metagenomes</taxon>
        <taxon>ecological metagenomes</taxon>
    </lineage>
</organism>
<evidence type="ECO:0000313" key="1">
    <source>
        <dbReference type="EMBL" id="KKK69978.1"/>
    </source>
</evidence>
<accession>A0A0F8XM08</accession>
<name>A0A0F8XM08_9ZZZZ</name>
<proteinExistence type="predicted"/>